<evidence type="ECO:0000313" key="3">
    <source>
        <dbReference type="Proteomes" id="UP001266305"/>
    </source>
</evidence>
<feature type="region of interest" description="Disordered" evidence="1">
    <location>
        <begin position="41"/>
        <end position="60"/>
    </location>
</feature>
<sequence length="60" mass="6485">MASSLPLGPRLPLRRLPCGLAICAFALPVFYRTLVARSQCGPRCSDSPTARQRVPAAFRA</sequence>
<feature type="non-terminal residue" evidence="2">
    <location>
        <position position="60"/>
    </location>
</feature>
<evidence type="ECO:0000256" key="1">
    <source>
        <dbReference type="SAM" id="MobiDB-lite"/>
    </source>
</evidence>
<keyword evidence="3" id="KW-1185">Reference proteome</keyword>
<proteinExistence type="predicted"/>
<accession>A0ABQ9TJH4</accession>
<evidence type="ECO:0000313" key="2">
    <source>
        <dbReference type="EMBL" id="KAK2084864.1"/>
    </source>
</evidence>
<dbReference type="Proteomes" id="UP001266305">
    <property type="component" value="Unassembled WGS sequence"/>
</dbReference>
<gene>
    <name evidence="2" type="ORF">P7K49_037897</name>
</gene>
<dbReference type="EMBL" id="JASSZA010000022">
    <property type="protein sequence ID" value="KAK2084864.1"/>
    <property type="molecule type" value="Genomic_DNA"/>
</dbReference>
<reference evidence="2 3" key="1">
    <citation type="submission" date="2023-05" db="EMBL/GenBank/DDBJ databases">
        <title>B98-5 Cell Line De Novo Hybrid Assembly: An Optical Mapping Approach.</title>
        <authorList>
            <person name="Kananen K."/>
            <person name="Auerbach J.A."/>
            <person name="Kautto E."/>
            <person name="Blachly J.S."/>
        </authorList>
    </citation>
    <scope>NUCLEOTIDE SEQUENCE [LARGE SCALE GENOMIC DNA]</scope>
    <source>
        <strain evidence="2">B95-8</strain>
        <tissue evidence="2">Cell line</tissue>
    </source>
</reference>
<organism evidence="2 3">
    <name type="scientific">Saguinus oedipus</name>
    <name type="common">Cotton-top tamarin</name>
    <name type="synonym">Oedipomidas oedipus</name>
    <dbReference type="NCBI Taxonomy" id="9490"/>
    <lineage>
        <taxon>Eukaryota</taxon>
        <taxon>Metazoa</taxon>
        <taxon>Chordata</taxon>
        <taxon>Craniata</taxon>
        <taxon>Vertebrata</taxon>
        <taxon>Euteleostomi</taxon>
        <taxon>Mammalia</taxon>
        <taxon>Eutheria</taxon>
        <taxon>Euarchontoglires</taxon>
        <taxon>Primates</taxon>
        <taxon>Haplorrhini</taxon>
        <taxon>Platyrrhini</taxon>
        <taxon>Cebidae</taxon>
        <taxon>Callitrichinae</taxon>
        <taxon>Saguinus</taxon>
    </lineage>
</organism>
<comment type="caution">
    <text evidence="2">The sequence shown here is derived from an EMBL/GenBank/DDBJ whole genome shotgun (WGS) entry which is preliminary data.</text>
</comment>
<name>A0ABQ9TJH4_SAGOE</name>
<protein>
    <submittedName>
        <fullName evidence="2">Uncharacterized protein</fullName>
    </submittedName>
</protein>